<evidence type="ECO:0000256" key="3">
    <source>
        <dbReference type="ARBA" id="ARBA00006743"/>
    </source>
</evidence>
<dbReference type="CDD" id="cd00537">
    <property type="entry name" value="MTHFR"/>
    <property type="match status" value="1"/>
</dbReference>
<name>A0A7G6E4V9_THEFR</name>
<evidence type="ECO:0000256" key="11">
    <source>
        <dbReference type="ARBA" id="ARBA00048628"/>
    </source>
</evidence>
<reference evidence="13 14" key="1">
    <citation type="journal article" date="2019" name="Front. Microbiol.">
        <title>Thermoanaerosceptrum fracticalcis gen. nov. sp. nov., a Novel Fumarate-Fermenting Microorganism From a Deep Fractured Carbonate Aquifer of the US Great Basin.</title>
        <authorList>
            <person name="Hamilton-Brehm S.D."/>
            <person name="Stewart L.E."/>
            <person name="Zavarin M."/>
            <person name="Caldwell M."/>
            <person name="Lawson P.A."/>
            <person name="Onstott T.C."/>
            <person name="Grzymski J."/>
            <person name="Neveux I."/>
            <person name="Lollar B.S."/>
            <person name="Russell C.E."/>
            <person name="Moser D.P."/>
        </authorList>
    </citation>
    <scope>NUCLEOTIDE SEQUENCE [LARGE SCALE GENOMIC DNA]</scope>
    <source>
        <strain evidence="13 14">DRI-13</strain>
    </source>
</reference>
<comment type="cofactor">
    <cofactor evidence="1 12">
        <name>FAD</name>
        <dbReference type="ChEBI" id="CHEBI:57692"/>
    </cofactor>
</comment>
<gene>
    <name evidence="13" type="primary">metF</name>
    <name evidence="13" type="ORF">BR63_12825</name>
</gene>
<evidence type="ECO:0000256" key="4">
    <source>
        <dbReference type="ARBA" id="ARBA00022605"/>
    </source>
</evidence>
<keyword evidence="6 12" id="KW-0274">FAD</keyword>
<evidence type="ECO:0000313" key="14">
    <source>
        <dbReference type="Proteomes" id="UP000515847"/>
    </source>
</evidence>
<dbReference type="NCBIfam" id="TIGR00676">
    <property type="entry name" value="fadh2"/>
    <property type="match status" value="1"/>
</dbReference>
<evidence type="ECO:0000256" key="5">
    <source>
        <dbReference type="ARBA" id="ARBA00022630"/>
    </source>
</evidence>
<dbReference type="AlphaFoldDB" id="A0A7G6E4V9"/>
<dbReference type="Pfam" id="PF02219">
    <property type="entry name" value="MTHFR"/>
    <property type="match status" value="1"/>
</dbReference>
<keyword evidence="4" id="KW-0028">Amino-acid biosynthesis</keyword>
<dbReference type="SUPFAM" id="SSF51730">
    <property type="entry name" value="FAD-linked oxidoreductase"/>
    <property type="match status" value="1"/>
</dbReference>
<dbReference type="Gene3D" id="3.20.20.220">
    <property type="match status" value="1"/>
</dbReference>
<accession>A0A7G6E4V9</accession>
<proteinExistence type="inferred from homology"/>
<dbReference type="EMBL" id="CP045798">
    <property type="protein sequence ID" value="QNB47113.1"/>
    <property type="molecule type" value="Genomic_DNA"/>
</dbReference>
<keyword evidence="9" id="KW-0486">Methionine biosynthesis</keyword>
<evidence type="ECO:0000256" key="6">
    <source>
        <dbReference type="ARBA" id="ARBA00022827"/>
    </source>
</evidence>
<dbReference type="RefSeq" id="WP_034426260.1">
    <property type="nucleotide sequence ID" value="NZ_CP045798.1"/>
</dbReference>
<evidence type="ECO:0000313" key="13">
    <source>
        <dbReference type="EMBL" id="QNB47113.1"/>
    </source>
</evidence>
<keyword evidence="8" id="KW-0520">NAD</keyword>
<sequence length="294" mass="33167">MLIKDIFATKKPVISFEIFPPKKDSPIETIYNTIEGLKDLKPDFISVTYGAGGSTTNRTVEIASLIKHKYGLEALAHLTCIAATKQEIEGILNSLKDNGIENILALRGDLPQDPDFKFPDPLHYQYAKDLILHIQSLGSFSVGAACYPEGHLECDDIEKDLSYLKQKVDTGVDFLITQLFFDNEIFYEFLDHMARARINVPVTAGIMPVLNRKQIERITSLCKASLTKKFIRIMERYEHNPEALKEAGIAYATEQIIDLLSWGVDGIHIYTMNRPEVTRKIVENMSTIRSVIST</sequence>
<comment type="catalytic activity">
    <reaction evidence="11">
        <text>(6S)-5-methyl-5,6,7,8-tetrahydrofolate + NAD(+) = (6R)-5,10-methylene-5,6,7,8-tetrahydrofolate + NADH + H(+)</text>
        <dbReference type="Rhea" id="RHEA:19821"/>
        <dbReference type="ChEBI" id="CHEBI:15378"/>
        <dbReference type="ChEBI" id="CHEBI:15636"/>
        <dbReference type="ChEBI" id="CHEBI:18608"/>
        <dbReference type="ChEBI" id="CHEBI:57540"/>
        <dbReference type="ChEBI" id="CHEBI:57945"/>
        <dbReference type="EC" id="1.5.1.54"/>
    </reaction>
    <physiologicalReaction direction="right-to-left" evidence="11">
        <dbReference type="Rhea" id="RHEA:19823"/>
    </physiologicalReaction>
</comment>
<organism evidence="13 14">
    <name type="scientific">Thermanaerosceptrum fracticalcis</name>
    <dbReference type="NCBI Taxonomy" id="1712410"/>
    <lineage>
        <taxon>Bacteria</taxon>
        <taxon>Bacillati</taxon>
        <taxon>Bacillota</taxon>
        <taxon>Clostridia</taxon>
        <taxon>Eubacteriales</taxon>
        <taxon>Peptococcaceae</taxon>
        <taxon>Thermanaerosceptrum</taxon>
    </lineage>
</organism>
<comment type="pathway">
    <text evidence="10">Amino-acid biosynthesis; L-methionine biosynthesis via de novo pathway.</text>
</comment>
<dbReference type="PANTHER" id="PTHR45754:SF3">
    <property type="entry name" value="METHYLENETETRAHYDROFOLATE REDUCTASE (NADPH)"/>
    <property type="match status" value="1"/>
</dbReference>
<dbReference type="Proteomes" id="UP000515847">
    <property type="component" value="Chromosome"/>
</dbReference>
<comment type="similarity">
    <text evidence="3 12">Belongs to the methylenetetrahydrofolate reductase family.</text>
</comment>
<evidence type="ECO:0000256" key="8">
    <source>
        <dbReference type="ARBA" id="ARBA00023027"/>
    </source>
</evidence>
<dbReference type="GO" id="GO:0035999">
    <property type="term" value="P:tetrahydrofolate interconversion"/>
    <property type="evidence" value="ECO:0007669"/>
    <property type="project" value="UniProtKB-UniPathway"/>
</dbReference>
<dbReference type="InterPro" id="IPR029041">
    <property type="entry name" value="FAD-linked_oxidoreductase-like"/>
</dbReference>
<dbReference type="InterPro" id="IPR003171">
    <property type="entry name" value="Mehydrof_redctse-like"/>
</dbReference>
<evidence type="ECO:0000256" key="7">
    <source>
        <dbReference type="ARBA" id="ARBA00023002"/>
    </source>
</evidence>
<dbReference type="PANTHER" id="PTHR45754">
    <property type="entry name" value="METHYLENETETRAHYDROFOLATE REDUCTASE"/>
    <property type="match status" value="1"/>
</dbReference>
<dbReference type="GO" id="GO:0106312">
    <property type="term" value="F:methylenetetrahydrofolate reductase (NADH) activity"/>
    <property type="evidence" value="ECO:0007669"/>
    <property type="project" value="UniProtKB-EC"/>
</dbReference>
<dbReference type="InterPro" id="IPR004620">
    <property type="entry name" value="MTHF_reductase_bac"/>
</dbReference>
<evidence type="ECO:0000256" key="1">
    <source>
        <dbReference type="ARBA" id="ARBA00001974"/>
    </source>
</evidence>
<keyword evidence="14" id="KW-1185">Reference proteome</keyword>
<dbReference type="UniPathway" id="UPA00193"/>
<evidence type="ECO:0000256" key="10">
    <source>
        <dbReference type="ARBA" id="ARBA00034478"/>
    </source>
</evidence>
<evidence type="ECO:0000256" key="9">
    <source>
        <dbReference type="ARBA" id="ARBA00023167"/>
    </source>
</evidence>
<dbReference type="GO" id="GO:0071949">
    <property type="term" value="F:FAD binding"/>
    <property type="evidence" value="ECO:0007669"/>
    <property type="project" value="TreeGrafter"/>
</dbReference>
<evidence type="ECO:0000256" key="2">
    <source>
        <dbReference type="ARBA" id="ARBA00004777"/>
    </source>
</evidence>
<dbReference type="EC" id="1.5.1.54" evidence="12"/>
<dbReference type="KEGG" id="tfr:BR63_12825"/>
<evidence type="ECO:0000256" key="12">
    <source>
        <dbReference type="RuleBase" id="RU003862"/>
    </source>
</evidence>
<comment type="pathway">
    <text evidence="2 12">One-carbon metabolism; tetrahydrofolate interconversion.</text>
</comment>
<dbReference type="OrthoDB" id="9812555at2"/>
<keyword evidence="5 12" id="KW-0285">Flavoprotein</keyword>
<dbReference type="GO" id="GO:0009086">
    <property type="term" value="P:methionine biosynthetic process"/>
    <property type="evidence" value="ECO:0007669"/>
    <property type="project" value="UniProtKB-KW"/>
</dbReference>
<dbReference type="GO" id="GO:0005829">
    <property type="term" value="C:cytosol"/>
    <property type="evidence" value="ECO:0007669"/>
    <property type="project" value="InterPro"/>
</dbReference>
<protein>
    <recommendedName>
        <fullName evidence="12">Methylenetetrahydrofolate reductase</fullName>
        <ecNumber evidence="12">1.5.1.54</ecNumber>
    </recommendedName>
</protein>
<keyword evidence="7 12" id="KW-0560">Oxidoreductase</keyword>